<accession>A0A1H3XB57</accession>
<dbReference type="OrthoDB" id="836882at2"/>
<reference evidence="4 5" key="1">
    <citation type="submission" date="2016-10" db="EMBL/GenBank/DDBJ databases">
        <authorList>
            <person name="de Groot N.N."/>
        </authorList>
    </citation>
    <scope>NUCLEOTIDE SEQUENCE [LARGE SCALE GENOMIC DNA]</scope>
    <source>
        <strain evidence="4 5">DSM 19033</strain>
    </source>
</reference>
<dbReference type="Proteomes" id="UP000198850">
    <property type="component" value="Unassembled WGS sequence"/>
</dbReference>
<dbReference type="Gene3D" id="1.10.357.10">
    <property type="entry name" value="Tetracycline Repressor, domain 2"/>
    <property type="match status" value="1"/>
</dbReference>
<gene>
    <name evidence="4" type="ORF">SAMN05443550_101550</name>
</gene>
<dbReference type="RefSeq" id="WP_090554901.1">
    <property type="nucleotide sequence ID" value="NZ_FNRA01000001.1"/>
</dbReference>
<evidence type="ECO:0000256" key="2">
    <source>
        <dbReference type="PROSITE-ProRule" id="PRU00335"/>
    </source>
</evidence>
<name>A0A1H3XB57_9SPHI</name>
<dbReference type="SUPFAM" id="SSF46689">
    <property type="entry name" value="Homeodomain-like"/>
    <property type="match status" value="1"/>
</dbReference>
<keyword evidence="5" id="KW-1185">Reference proteome</keyword>
<protein>
    <submittedName>
        <fullName evidence="4">Transcriptional regulator, TetR family</fullName>
    </submittedName>
</protein>
<dbReference type="GO" id="GO:0003677">
    <property type="term" value="F:DNA binding"/>
    <property type="evidence" value="ECO:0007669"/>
    <property type="project" value="UniProtKB-UniRule"/>
</dbReference>
<dbReference type="STRING" id="425514.SAMN05443550_101550"/>
<evidence type="ECO:0000256" key="1">
    <source>
        <dbReference type="ARBA" id="ARBA00023125"/>
    </source>
</evidence>
<dbReference type="EMBL" id="FNRA01000001">
    <property type="protein sequence ID" value="SDZ96171.1"/>
    <property type="molecule type" value="Genomic_DNA"/>
</dbReference>
<evidence type="ECO:0000259" key="3">
    <source>
        <dbReference type="PROSITE" id="PS50977"/>
    </source>
</evidence>
<evidence type="ECO:0000313" key="5">
    <source>
        <dbReference type="Proteomes" id="UP000198850"/>
    </source>
</evidence>
<dbReference type="Pfam" id="PF00440">
    <property type="entry name" value="TetR_N"/>
    <property type="match status" value="1"/>
</dbReference>
<evidence type="ECO:0000313" key="4">
    <source>
        <dbReference type="EMBL" id="SDZ96171.1"/>
    </source>
</evidence>
<sequence>MKNKENTKRKLLDAVGKIIRNDGFCGLGVNKVAKTAAVSKILIYRYFGNFNQLLRAYILEMDFWKNRVSDEGDAEALHLSMREQVCKVLAEQFTNFYNHCKTEAMLVNEISNHNVKLNTTMWEENTADQPTYFNVVSTLLLAGTDHLILTEQGINNSPDSGSSLRKTDLLQSIRQIVKWTLW</sequence>
<dbReference type="AlphaFoldDB" id="A0A1H3XB57"/>
<dbReference type="PROSITE" id="PS50977">
    <property type="entry name" value="HTH_TETR_2"/>
    <property type="match status" value="1"/>
</dbReference>
<dbReference type="InterPro" id="IPR009057">
    <property type="entry name" value="Homeodomain-like_sf"/>
</dbReference>
<organism evidence="4 5">
    <name type="scientific">Pedobacter hartonius</name>
    <dbReference type="NCBI Taxonomy" id="425514"/>
    <lineage>
        <taxon>Bacteria</taxon>
        <taxon>Pseudomonadati</taxon>
        <taxon>Bacteroidota</taxon>
        <taxon>Sphingobacteriia</taxon>
        <taxon>Sphingobacteriales</taxon>
        <taxon>Sphingobacteriaceae</taxon>
        <taxon>Pedobacter</taxon>
    </lineage>
</organism>
<dbReference type="InterPro" id="IPR001647">
    <property type="entry name" value="HTH_TetR"/>
</dbReference>
<feature type="DNA-binding region" description="H-T-H motif" evidence="2">
    <location>
        <begin position="28"/>
        <end position="47"/>
    </location>
</feature>
<proteinExistence type="predicted"/>
<feature type="domain" description="HTH tetR-type" evidence="3">
    <location>
        <begin position="5"/>
        <end position="65"/>
    </location>
</feature>
<keyword evidence="1 2" id="KW-0238">DNA-binding</keyword>